<keyword evidence="2" id="KW-1133">Transmembrane helix</keyword>
<keyword evidence="2" id="KW-0472">Membrane</keyword>
<dbReference type="EMBL" id="CAJNNW010035115">
    <property type="protein sequence ID" value="CAE8725744.1"/>
    <property type="molecule type" value="Genomic_DNA"/>
</dbReference>
<comment type="caution">
    <text evidence="3">The sequence shown here is derived from an EMBL/GenBank/DDBJ whole genome shotgun (WGS) entry which is preliminary data.</text>
</comment>
<gene>
    <name evidence="3" type="ORF">PGLA2088_LOCUS44260</name>
</gene>
<evidence type="ECO:0000256" key="2">
    <source>
        <dbReference type="SAM" id="Phobius"/>
    </source>
</evidence>
<name>A0A813LLM9_POLGL</name>
<evidence type="ECO:0000256" key="1">
    <source>
        <dbReference type="SAM" id="MobiDB-lite"/>
    </source>
</evidence>
<sequence>SARPIAESRSVRGVGVAVPTALVSDGGGRLMPLARAGFAGTVVASITALLLGGDPTTDTIKGLQRWDAVGILDWLITFLGAVLAMVMCSSFCISFLRSRDEYMVSQLFSLGGLVQRMRQPNKKPAWCKWTKGTWAGVAPAPCVDGTQELSAETLAIAALARTNAAAVDSNAGTSSRSSGLFSILPVRKRPLSLPRSWRNPPPQDPPLPTTTIQTTNTNNTTTNINSDNTNTPGNWMPLFTVRRPLLEGDARQLSLFEPRFLHLMDELKDAGAVAHGLQLAVVHAPHGTELPTGLLQLEQEQQQQQEQLEGFRSPPQPPLAVEVDAVLEEEVRIVDVERLWEDMGEDGLRRWRLEIRGTGLTIPTDSCCISSDELGALWVEPGSRAAGVSDRKDDPQVRTRCVAVVGLLHVNGIVNGMKRELERLHAD</sequence>
<feature type="transmembrane region" description="Helical" evidence="2">
    <location>
        <begin position="33"/>
        <end position="51"/>
    </location>
</feature>
<keyword evidence="2" id="KW-0812">Transmembrane</keyword>
<organism evidence="3 4">
    <name type="scientific">Polarella glacialis</name>
    <name type="common">Dinoflagellate</name>
    <dbReference type="NCBI Taxonomy" id="89957"/>
    <lineage>
        <taxon>Eukaryota</taxon>
        <taxon>Sar</taxon>
        <taxon>Alveolata</taxon>
        <taxon>Dinophyceae</taxon>
        <taxon>Suessiales</taxon>
        <taxon>Suessiaceae</taxon>
        <taxon>Polarella</taxon>
    </lineage>
</organism>
<feature type="compositionally biased region" description="Low complexity" evidence="1">
    <location>
        <begin position="209"/>
        <end position="232"/>
    </location>
</feature>
<feature type="region of interest" description="Disordered" evidence="1">
    <location>
        <begin position="192"/>
        <end position="232"/>
    </location>
</feature>
<accession>A0A813LLM9</accession>
<feature type="compositionally biased region" description="Pro residues" evidence="1">
    <location>
        <begin position="199"/>
        <end position="208"/>
    </location>
</feature>
<dbReference type="Proteomes" id="UP000626109">
    <property type="component" value="Unassembled WGS sequence"/>
</dbReference>
<reference evidence="3" key="1">
    <citation type="submission" date="2021-02" db="EMBL/GenBank/DDBJ databases">
        <authorList>
            <person name="Dougan E. K."/>
            <person name="Rhodes N."/>
            <person name="Thang M."/>
            <person name="Chan C."/>
        </authorList>
    </citation>
    <scope>NUCLEOTIDE SEQUENCE</scope>
</reference>
<proteinExistence type="predicted"/>
<evidence type="ECO:0000313" key="3">
    <source>
        <dbReference type="EMBL" id="CAE8725744.1"/>
    </source>
</evidence>
<evidence type="ECO:0000313" key="4">
    <source>
        <dbReference type="Proteomes" id="UP000626109"/>
    </source>
</evidence>
<protein>
    <submittedName>
        <fullName evidence="3">Uncharacterized protein</fullName>
    </submittedName>
</protein>
<dbReference type="AlphaFoldDB" id="A0A813LLM9"/>
<feature type="non-terminal residue" evidence="3">
    <location>
        <position position="1"/>
    </location>
</feature>
<feature type="transmembrane region" description="Helical" evidence="2">
    <location>
        <begin position="71"/>
        <end position="96"/>
    </location>
</feature>